<dbReference type="PANTHER" id="PTHR42796:SF4">
    <property type="entry name" value="FUMARYLACETOACETATE HYDROLASE DOMAIN-CONTAINING PROTEIN 2A"/>
    <property type="match status" value="1"/>
</dbReference>
<evidence type="ECO:0000313" key="4">
    <source>
        <dbReference type="EMBL" id="NJC72964.1"/>
    </source>
</evidence>
<protein>
    <submittedName>
        <fullName evidence="4">Fumarylacetoacetate hydrolase family protein</fullName>
    </submittedName>
</protein>
<evidence type="ECO:0000259" key="3">
    <source>
        <dbReference type="Pfam" id="PF01557"/>
    </source>
</evidence>
<organism evidence="4 5">
    <name type="scientific">Planosporangium thailandense</name>
    <dbReference type="NCBI Taxonomy" id="765197"/>
    <lineage>
        <taxon>Bacteria</taxon>
        <taxon>Bacillati</taxon>
        <taxon>Actinomycetota</taxon>
        <taxon>Actinomycetes</taxon>
        <taxon>Micromonosporales</taxon>
        <taxon>Micromonosporaceae</taxon>
        <taxon>Planosporangium</taxon>
    </lineage>
</organism>
<evidence type="ECO:0000256" key="1">
    <source>
        <dbReference type="ARBA" id="ARBA00010211"/>
    </source>
</evidence>
<dbReference type="GO" id="GO:0016787">
    <property type="term" value="F:hydrolase activity"/>
    <property type="evidence" value="ECO:0007669"/>
    <property type="project" value="UniProtKB-KW"/>
</dbReference>
<dbReference type="Proteomes" id="UP000722989">
    <property type="component" value="Unassembled WGS sequence"/>
</dbReference>
<gene>
    <name evidence="4" type="ORF">HC031_25070</name>
</gene>
<dbReference type="SUPFAM" id="SSF56529">
    <property type="entry name" value="FAH"/>
    <property type="match status" value="1"/>
</dbReference>
<accession>A0ABX0Y6P6</accession>
<feature type="domain" description="Fumarylacetoacetase-like C-terminal" evidence="3">
    <location>
        <begin position="73"/>
        <end position="277"/>
    </location>
</feature>
<dbReference type="InterPro" id="IPR011234">
    <property type="entry name" value="Fumarylacetoacetase-like_C"/>
</dbReference>
<dbReference type="Gene3D" id="3.90.850.10">
    <property type="entry name" value="Fumarylacetoacetase-like, C-terminal domain"/>
    <property type="match status" value="1"/>
</dbReference>
<proteinExistence type="inferred from homology"/>
<dbReference type="InterPro" id="IPR036663">
    <property type="entry name" value="Fumarylacetoacetase_C_sf"/>
</dbReference>
<evidence type="ECO:0000256" key="2">
    <source>
        <dbReference type="ARBA" id="ARBA00022723"/>
    </source>
</evidence>
<keyword evidence="4" id="KW-0378">Hydrolase</keyword>
<dbReference type="InterPro" id="IPR051121">
    <property type="entry name" value="FAH"/>
</dbReference>
<sequence>MRVANVAGRLALVKDSEAVDVEKASDGRFGPDPQSVYADWDAFHDWARHATLPAGESFDLAELGPPAPAPRQVFAIGLNYRDHAAESGYEVPTDLTVFTKFPASFTGPYGEIALPDGGMTDWEVELVAILGRRAERVDEADAWDHVAGLTVGQDLSERISQTRGSAPQFSLAKSFAGFSPTGPWLVTPDEFDDPTDLELGCSLNGEKVQCARTRDLIYSLPVLISRLSHVLPLLPGDVIFTGTPAGVGFSREPQRSIAPGDDLVSYVEGIGEMRHRFVAGSGAR</sequence>
<dbReference type="PANTHER" id="PTHR42796">
    <property type="entry name" value="FUMARYLACETOACETATE HYDROLASE DOMAIN-CONTAINING PROTEIN 2A-RELATED"/>
    <property type="match status" value="1"/>
</dbReference>
<dbReference type="EMBL" id="JAATVY010000023">
    <property type="protein sequence ID" value="NJC72964.1"/>
    <property type="molecule type" value="Genomic_DNA"/>
</dbReference>
<reference evidence="4 5" key="1">
    <citation type="submission" date="2020-03" db="EMBL/GenBank/DDBJ databases">
        <title>WGS of the type strain of Planosporangium spp.</title>
        <authorList>
            <person name="Thawai C."/>
        </authorList>
    </citation>
    <scope>NUCLEOTIDE SEQUENCE [LARGE SCALE GENOMIC DNA]</scope>
    <source>
        <strain evidence="4 5">TBRC 5610</strain>
    </source>
</reference>
<dbReference type="Pfam" id="PF01557">
    <property type="entry name" value="FAA_hydrolase"/>
    <property type="match status" value="1"/>
</dbReference>
<evidence type="ECO:0000313" key="5">
    <source>
        <dbReference type="Proteomes" id="UP000722989"/>
    </source>
</evidence>
<comment type="similarity">
    <text evidence="1">Belongs to the FAH family.</text>
</comment>
<name>A0ABX0Y6P6_9ACTN</name>
<keyword evidence="5" id="KW-1185">Reference proteome</keyword>
<keyword evidence="2" id="KW-0479">Metal-binding</keyword>
<comment type="caution">
    <text evidence="4">The sequence shown here is derived from an EMBL/GenBank/DDBJ whole genome shotgun (WGS) entry which is preliminary data.</text>
</comment>